<protein>
    <submittedName>
        <fullName evidence="1">Uncharacterized protein</fullName>
    </submittedName>
</protein>
<dbReference type="Proteomes" id="UP000245866">
    <property type="component" value="Unassembled WGS sequence"/>
</dbReference>
<gene>
    <name evidence="1" type="ORF">DKZ23_03920</name>
</gene>
<evidence type="ECO:0000313" key="2">
    <source>
        <dbReference type="Proteomes" id="UP000245866"/>
    </source>
</evidence>
<evidence type="ECO:0000313" key="1">
    <source>
        <dbReference type="EMBL" id="PWT47899.1"/>
    </source>
</evidence>
<name>A0A317GGZ5_LIMRT</name>
<proteinExistence type="predicted"/>
<dbReference type="EMBL" id="QGHS01000032">
    <property type="protein sequence ID" value="PWT47899.1"/>
    <property type="molecule type" value="Genomic_DNA"/>
</dbReference>
<organism evidence="1 2">
    <name type="scientific">Limosilactobacillus reuteri</name>
    <name type="common">Lactobacillus reuteri</name>
    <dbReference type="NCBI Taxonomy" id="1598"/>
    <lineage>
        <taxon>Bacteria</taxon>
        <taxon>Bacillati</taxon>
        <taxon>Bacillota</taxon>
        <taxon>Bacilli</taxon>
        <taxon>Lactobacillales</taxon>
        <taxon>Lactobacillaceae</taxon>
        <taxon>Limosilactobacillus</taxon>
    </lineage>
</organism>
<comment type="caution">
    <text evidence="1">The sequence shown here is derived from an EMBL/GenBank/DDBJ whole genome shotgun (WGS) entry which is preliminary data.</text>
</comment>
<dbReference type="AlphaFoldDB" id="A0A317GGZ5"/>
<reference evidence="1 2" key="1">
    <citation type="journal article" date="2018" name="Front. Microbiol.">
        <title>Comparative Genomics of the Herbivore Gut Symbiont Lactobacillus reuteri Reveals Genetic Diversity and Lifestyle Adaptation.</title>
        <authorList>
            <person name="Zhao J."/>
        </authorList>
    </citation>
    <scope>NUCLEOTIDE SEQUENCE [LARGE SCALE GENOMIC DNA]</scope>
    <source>
        <strain evidence="1 2">LR12</strain>
    </source>
</reference>
<sequence length="91" mass="10353">MFKSWQSAILKETNVRGDNMTSPNLPNILETPNHFWFGATDLAFATNEPAKIKKLGNGMVAVTKTFICQNYKYCEKDSIYDFGKPTELDKQ</sequence>
<accession>A0A317GGZ5</accession>